<evidence type="ECO:0000256" key="1">
    <source>
        <dbReference type="ARBA" id="ARBA00010088"/>
    </source>
</evidence>
<evidence type="ECO:0000256" key="3">
    <source>
        <dbReference type="ARBA" id="ARBA00022801"/>
    </source>
</evidence>
<feature type="signal peptide" evidence="4">
    <location>
        <begin position="1"/>
        <end position="19"/>
    </location>
</feature>
<organism evidence="7 8">
    <name type="scientific">Kitasatospora putterlickiae</name>
    <dbReference type="NCBI Taxonomy" id="221725"/>
    <lineage>
        <taxon>Bacteria</taxon>
        <taxon>Bacillati</taxon>
        <taxon>Actinomycetota</taxon>
        <taxon>Actinomycetes</taxon>
        <taxon>Kitasatosporales</taxon>
        <taxon>Streptomycetaceae</taxon>
        <taxon>Kitasatospora</taxon>
    </lineage>
</organism>
<proteinExistence type="inferred from homology"/>
<reference evidence="8" key="1">
    <citation type="journal article" date="2019" name="Int. J. Syst. Evol. Microbiol.">
        <title>The Global Catalogue of Microorganisms (GCM) 10K type strain sequencing project: providing services to taxonomists for standard genome sequencing and annotation.</title>
        <authorList>
            <consortium name="The Broad Institute Genomics Platform"/>
            <consortium name="The Broad Institute Genome Sequencing Center for Infectious Disease"/>
            <person name="Wu L."/>
            <person name="Ma J."/>
        </authorList>
    </citation>
    <scope>NUCLEOTIDE SEQUENCE [LARGE SCALE GENOMIC DNA]</scope>
    <source>
        <strain evidence="8">JCM 12393</strain>
    </source>
</reference>
<sequence length="487" mass="51523">MTVAGAAVLAALTPATAFAGDGEALLGGGRQQLRWERCAQDQPASLECTVVKVPLDYADPGGRTIGIAVSRIPAENPAKRRGVLLMNPGGPGGEGLTMPAGMAPLLAAQVRERFDLIGFDPRGVGRSAPVHCGLAGDEQVLNHPYSAAAFGQDVARARSIADKCQAKAGDLLPHLTTRNTARDMDAVRAALGERRISYLGHSYGTYLGAVYTQMFPRRADRFVFDSALDPALVWRGVLRGTAEAAELAFTRWTRWAAERDAAFGLGATPQAVRATFWDLVARADRTPITLEGQAFDGAAIRGQYRAFVQVEAVTPFIVALKAAASGTAAPAGSGAGVVRAEAPPRTPDVDNVVSVAWSVLCGEGRAWPRDPEQYRHDAIRDRAARPLAGDFGATVQPCAFWKSAPRERATVVDNDVPALIVQNEWDPQTPVAMAQGMRRALHGARMVTVAGGEGHGVVVSGRPTCADADVTSYLTTGRIPAKDRTCS</sequence>
<accession>A0ABP4J2A6</accession>
<dbReference type="GO" id="GO:0016787">
    <property type="term" value="F:hydrolase activity"/>
    <property type="evidence" value="ECO:0007669"/>
    <property type="project" value="UniProtKB-KW"/>
</dbReference>
<dbReference type="Gene3D" id="3.40.50.1820">
    <property type="entry name" value="alpha/beta hydrolase"/>
    <property type="match status" value="1"/>
</dbReference>
<dbReference type="PANTHER" id="PTHR43248:SF29">
    <property type="entry name" value="TRIPEPTIDYL AMINOPEPTIDASE"/>
    <property type="match status" value="1"/>
</dbReference>
<evidence type="ECO:0000259" key="6">
    <source>
        <dbReference type="Pfam" id="PF08386"/>
    </source>
</evidence>
<dbReference type="Pfam" id="PF08386">
    <property type="entry name" value="Abhydrolase_4"/>
    <property type="match status" value="1"/>
</dbReference>
<dbReference type="InterPro" id="IPR013595">
    <property type="entry name" value="Pept_S33_TAP-like_C"/>
</dbReference>
<name>A0ABP4J2A6_9ACTN</name>
<dbReference type="InterPro" id="IPR051601">
    <property type="entry name" value="Serine_prot/Carboxylest_S33"/>
</dbReference>
<evidence type="ECO:0000313" key="8">
    <source>
        <dbReference type="Proteomes" id="UP001499863"/>
    </source>
</evidence>
<dbReference type="PANTHER" id="PTHR43248">
    <property type="entry name" value="2-SUCCINYL-6-HYDROXY-2,4-CYCLOHEXADIENE-1-CARBOXYLATE SYNTHASE"/>
    <property type="match status" value="1"/>
</dbReference>
<feature type="domain" description="Peptidase S33 tripeptidyl aminopeptidase-like C-terminal" evidence="6">
    <location>
        <begin position="393"/>
        <end position="486"/>
    </location>
</feature>
<dbReference type="SUPFAM" id="SSF53474">
    <property type="entry name" value="alpha/beta-Hydrolases"/>
    <property type="match status" value="1"/>
</dbReference>
<evidence type="ECO:0000256" key="4">
    <source>
        <dbReference type="SAM" id="SignalP"/>
    </source>
</evidence>
<dbReference type="Pfam" id="PF00561">
    <property type="entry name" value="Abhydrolase_1"/>
    <property type="match status" value="1"/>
</dbReference>
<keyword evidence="2 4" id="KW-0732">Signal</keyword>
<dbReference type="InterPro" id="IPR029058">
    <property type="entry name" value="AB_hydrolase_fold"/>
</dbReference>
<dbReference type="EMBL" id="BAAAKJ010000314">
    <property type="protein sequence ID" value="GAA1406639.1"/>
    <property type="molecule type" value="Genomic_DNA"/>
</dbReference>
<comment type="caution">
    <text evidence="7">The sequence shown here is derived from an EMBL/GenBank/DDBJ whole genome shotgun (WGS) entry which is preliminary data.</text>
</comment>
<protein>
    <submittedName>
        <fullName evidence="7">Alpha/beta hydrolase</fullName>
    </submittedName>
</protein>
<keyword evidence="8" id="KW-1185">Reference proteome</keyword>
<gene>
    <name evidence="7" type="ORF">GCM10009639_54650</name>
</gene>
<evidence type="ECO:0000259" key="5">
    <source>
        <dbReference type="Pfam" id="PF00561"/>
    </source>
</evidence>
<evidence type="ECO:0000313" key="7">
    <source>
        <dbReference type="EMBL" id="GAA1406639.1"/>
    </source>
</evidence>
<feature type="domain" description="AB hydrolase-1" evidence="5">
    <location>
        <begin position="83"/>
        <end position="262"/>
    </location>
</feature>
<comment type="similarity">
    <text evidence="1">Belongs to the peptidase S33 family.</text>
</comment>
<feature type="chain" id="PRO_5045234740" evidence="4">
    <location>
        <begin position="20"/>
        <end position="487"/>
    </location>
</feature>
<dbReference type="Proteomes" id="UP001499863">
    <property type="component" value="Unassembled WGS sequence"/>
</dbReference>
<dbReference type="InterPro" id="IPR000073">
    <property type="entry name" value="AB_hydrolase_1"/>
</dbReference>
<evidence type="ECO:0000256" key="2">
    <source>
        <dbReference type="ARBA" id="ARBA00022729"/>
    </source>
</evidence>
<keyword evidence="3 7" id="KW-0378">Hydrolase</keyword>